<dbReference type="SUPFAM" id="SSF56281">
    <property type="entry name" value="Metallo-hydrolase/oxidoreductase"/>
    <property type="match status" value="1"/>
</dbReference>
<evidence type="ECO:0000313" key="3">
    <source>
        <dbReference type="Proteomes" id="UP000002968"/>
    </source>
</evidence>
<sequence>MTVTWEETGWEQMAPGVGRCRLPVWDCTAGLVVGSEGVLLVDAGSAPAEGARLRTEARTLTGRRVTHLALTHPHFDHILGAPAFPDAEVFGAVG</sequence>
<keyword evidence="3" id="KW-1185">Reference proteome</keyword>
<gene>
    <name evidence="2" type="ORF">SSRG_04225</name>
</gene>
<dbReference type="AlphaFoldDB" id="D9Y1Q6"/>
<proteinExistence type="predicted"/>
<protein>
    <submittedName>
        <fullName evidence="2">Metallo-beta-lactamase superfamily protein</fullName>
    </submittedName>
</protein>
<dbReference type="Pfam" id="PF00753">
    <property type="entry name" value="Lactamase_B"/>
    <property type="match status" value="1"/>
</dbReference>
<dbReference type="InterPro" id="IPR036866">
    <property type="entry name" value="RibonucZ/Hydroxyglut_hydro"/>
</dbReference>
<accession>D9Y1Q6</accession>
<dbReference type="Gene3D" id="3.60.15.10">
    <property type="entry name" value="Ribonuclease Z/Hydroxyacylglutathione hydrolase-like"/>
    <property type="match status" value="1"/>
</dbReference>
<dbReference type="HOGENOM" id="CLU_2391419_0_0_11"/>
<feature type="domain" description="Metallo-beta-lactamase" evidence="1">
    <location>
        <begin position="24"/>
        <end position="89"/>
    </location>
</feature>
<dbReference type="InterPro" id="IPR001279">
    <property type="entry name" value="Metallo-B-lactamas"/>
</dbReference>
<evidence type="ECO:0000313" key="2">
    <source>
        <dbReference type="EMBL" id="EFL41421.1"/>
    </source>
</evidence>
<evidence type="ECO:0000259" key="1">
    <source>
        <dbReference type="Pfam" id="PF00753"/>
    </source>
</evidence>
<feature type="non-terminal residue" evidence="2">
    <location>
        <position position="94"/>
    </location>
</feature>
<dbReference type="RefSeq" id="WP_004931486.1">
    <property type="nucleotide sequence ID" value="NZ_GG657758.1"/>
</dbReference>
<name>D9Y1Q6_9ACTN</name>
<dbReference type="OrthoDB" id="2273115at2"/>
<organism evidence="2 3">
    <name type="scientific">Streptomyces griseoflavus Tu4000</name>
    <dbReference type="NCBI Taxonomy" id="467200"/>
    <lineage>
        <taxon>Bacteria</taxon>
        <taxon>Bacillati</taxon>
        <taxon>Actinomycetota</taxon>
        <taxon>Actinomycetes</taxon>
        <taxon>Kitasatosporales</taxon>
        <taxon>Streptomycetaceae</taxon>
        <taxon>Streptomyces</taxon>
    </lineage>
</organism>
<dbReference type="STRING" id="467200.SSRG_04225"/>
<dbReference type="Proteomes" id="UP000002968">
    <property type="component" value="Unassembled WGS sequence"/>
</dbReference>
<dbReference type="PANTHER" id="PTHR42951">
    <property type="entry name" value="METALLO-BETA-LACTAMASE DOMAIN-CONTAINING"/>
    <property type="match status" value="1"/>
</dbReference>
<dbReference type="InterPro" id="IPR050855">
    <property type="entry name" value="NDM-1-like"/>
</dbReference>
<reference evidence="2" key="1">
    <citation type="submission" date="2009-02" db="EMBL/GenBank/DDBJ databases">
        <title>Annotation of Streptomyces griseoflavus strain Tu4000.</title>
        <authorList>
            <consortium name="The Broad Institute Genome Sequencing Platform"/>
            <consortium name="Broad Institute Microbial Sequencing Center"/>
            <person name="Fischbach M."/>
            <person name="Godfrey P."/>
            <person name="Ward D."/>
            <person name="Young S."/>
            <person name="Zeng Q."/>
            <person name="Koehrsen M."/>
            <person name="Alvarado L."/>
            <person name="Berlin A.M."/>
            <person name="Bochicchio J."/>
            <person name="Borenstein D."/>
            <person name="Chapman S.B."/>
            <person name="Chen Z."/>
            <person name="Engels R."/>
            <person name="Freedman E."/>
            <person name="Gellesch M."/>
            <person name="Goldberg J."/>
            <person name="Griggs A."/>
            <person name="Gujja S."/>
            <person name="Heilman E.R."/>
            <person name="Heiman D.I."/>
            <person name="Hepburn T.A."/>
            <person name="Howarth C."/>
            <person name="Jen D."/>
            <person name="Larson L."/>
            <person name="Lewis B."/>
            <person name="Mehta T."/>
            <person name="Park D."/>
            <person name="Pearson M."/>
            <person name="Richards J."/>
            <person name="Roberts A."/>
            <person name="Saif S."/>
            <person name="Shea T.D."/>
            <person name="Shenoy N."/>
            <person name="Sisk P."/>
            <person name="Stolte C."/>
            <person name="Sykes S.N."/>
            <person name="Thomson T."/>
            <person name="Walk T."/>
            <person name="White J."/>
            <person name="Yandava C."/>
            <person name="Straight P."/>
            <person name="Clardy J."/>
            <person name="Hung D."/>
            <person name="Kolter R."/>
            <person name="Mekalanos J."/>
            <person name="Walker S."/>
            <person name="Walsh C.T."/>
            <person name="Wieland-Brown L.C."/>
            <person name="Haas B."/>
            <person name="Nusbaum C."/>
            <person name="Birren B."/>
        </authorList>
    </citation>
    <scope>NUCLEOTIDE SEQUENCE [LARGE SCALE GENOMIC DNA]</scope>
    <source>
        <strain evidence="2">Tu4000</strain>
    </source>
</reference>
<dbReference type="EMBL" id="GG657758">
    <property type="protein sequence ID" value="EFL41421.1"/>
    <property type="molecule type" value="Genomic_DNA"/>
</dbReference>
<dbReference type="PANTHER" id="PTHR42951:SF4">
    <property type="entry name" value="ACYL-COENZYME A THIOESTERASE MBLAC2"/>
    <property type="match status" value="1"/>
</dbReference>
<dbReference type="eggNOG" id="COG0491">
    <property type="taxonomic scope" value="Bacteria"/>
</dbReference>